<sequence>NRASSLKTWFKARLSGGSGSELRMVALT</sequence>
<feature type="non-terminal residue" evidence="1">
    <location>
        <position position="1"/>
    </location>
</feature>
<dbReference type="Proteomes" id="UP000265520">
    <property type="component" value="Unassembled WGS sequence"/>
</dbReference>
<comment type="caution">
    <text evidence="1">The sequence shown here is derived from an EMBL/GenBank/DDBJ whole genome shotgun (WGS) entry which is preliminary data.</text>
</comment>
<dbReference type="AlphaFoldDB" id="A0A392TF23"/>
<organism evidence="1 2">
    <name type="scientific">Trifolium medium</name>
    <dbReference type="NCBI Taxonomy" id="97028"/>
    <lineage>
        <taxon>Eukaryota</taxon>
        <taxon>Viridiplantae</taxon>
        <taxon>Streptophyta</taxon>
        <taxon>Embryophyta</taxon>
        <taxon>Tracheophyta</taxon>
        <taxon>Spermatophyta</taxon>
        <taxon>Magnoliopsida</taxon>
        <taxon>eudicotyledons</taxon>
        <taxon>Gunneridae</taxon>
        <taxon>Pentapetalae</taxon>
        <taxon>rosids</taxon>
        <taxon>fabids</taxon>
        <taxon>Fabales</taxon>
        <taxon>Fabaceae</taxon>
        <taxon>Papilionoideae</taxon>
        <taxon>50 kb inversion clade</taxon>
        <taxon>NPAAA clade</taxon>
        <taxon>Hologalegina</taxon>
        <taxon>IRL clade</taxon>
        <taxon>Trifolieae</taxon>
        <taxon>Trifolium</taxon>
    </lineage>
</organism>
<proteinExistence type="predicted"/>
<evidence type="ECO:0000313" key="1">
    <source>
        <dbReference type="EMBL" id="MCI59542.1"/>
    </source>
</evidence>
<protein>
    <submittedName>
        <fullName evidence="1">Uncharacterized protein</fullName>
    </submittedName>
</protein>
<dbReference type="EMBL" id="LXQA010565399">
    <property type="protein sequence ID" value="MCI59542.1"/>
    <property type="molecule type" value="Genomic_DNA"/>
</dbReference>
<name>A0A392TF23_9FABA</name>
<evidence type="ECO:0000313" key="2">
    <source>
        <dbReference type="Proteomes" id="UP000265520"/>
    </source>
</evidence>
<reference evidence="1 2" key="1">
    <citation type="journal article" date="2018" name="Front. Plant Sci.">
        <title>Red Clover (Trifolium pratense) and Zigzag Clover (T. medium) - A Picture of Genomic Similarities and Differences.</title>
        <authorList>
            <person name="Dluhosova J."/>
            <person name="Istvanek J."/>
            <person name="Nedelnik J."/>
            <person name="Repkova J."/>
        </authorList>
    </citation>
    <scope>NUCLEOTIDE SEQUENCE [LARGE SCALE GENOMIC DNA]</scope>
    <source>
        <strain evidence="2">cv. 10/8</strain>
        <tissue evidence="1">Leaf</tissue>
    </source>
</reference>
<keyword evidence="2" id="KW-1185">Reference proteome</keyword>
<accession>A0A392TF23</accession>